<feature type="compositionally biased region" description="Basic and acidic residues" evidence="1">
    <location>
        <begin position="133"/>
        <end position="161"/>
    </location>
</feature>
<accession>A0ABR3P1V7</accession>
<comment type="caution">
    <text evidence="3">The sequence shown here is derived from an EMBL/GenBank/DDBJ whole genome shotgun (WGS) entry which is preliminary data.</text>
</comment>
<evidence type="ECO:0000259" key="2">
    <source>
        <dbReference type="Pfam" id="PF26147"/>
    </source>
</evidence>
<feature type="compositionally biased region" description="Polar residues" evidence="1">
    <location>
        <begin position="811"/>
        <end position="821"/>
    </location>
</feature>
<dbReference type="RefSeq" id="XP_069196262.1">
    <property type="nucleotide sequence ID" value="XM_069347538.1"/>
</dbReference>
<reference evidence="3 4" key="1">
    <citation type="submission" date="2024-07" db="EMBL/GenBank/DDBJ databases">
        <title>Draft sequence of the Neodothiora populina.</title>
        <authorList>
            <person name="Drown D.D."/>
            <person name="Schuette U.S."/>
            <person name="Buechlein A.B."/>
            <person name="Rusch D.R."/>
            <person name="Winton L.W."/>
            <person name="Adams G.A."/>
        </authorList>
    </citation>
    <scope>NUCLEOTIDE SEQUENCE [LARGE SCALE GENOMIC DNA]</scope>
    <source>
        <strain evidence="3 4">CPC 39397</strain>
    </source>
</reference>
<evidence type="ECO:0000313" key="3">
    <source>
        <dbReference type="EMBL" id="KAL1296580.1"/>
    </source>
</evidence>
<dbReference type="InterPro" id="IPR058934">
    <property type="entry name" value="YMC020W-like"/>
</dbReference>
<feature type="compositionally biased region" description="Polar residues" evidence="1">
    <location>
        <begin position="454"/>
        <end position="466"/>
    </location>
</feature>
<sequence length="936" mass="101089">MGPRNKKHKPNHPASAGQDHDQVQSHENAVAAPPAKPEEDAAPDDDTQSQKPERRSSRASWYNKSGSWRAKASPVAQATRESISVAGGATSEALAEGSAQVARYMHNTLKRSSKSIPSLPSESRVNVTGIPSDLDRPRSREAKEETKEIKEDDVPDMKVREGGTTTTTEDDSRPPDDAPLPPDPIKDTASQPDSTQTQLTSSQRGWWGWWSRPDGYNTQPEKADDSNKKPDHPDQNETSNTPLPTSPAQENPPAEENAATPALPIADPPNAPVVAANKDLGYGSTRSWFGLWSKAQNTQQRHDESSTLPQPSPPENTVSPEPTPPQAVESTIPGTHEPEHPAPSPPTKSAAGWAFWSREQKPGNSSTPNGTQTQRQIGELAVADTPSQSHPEAAQFNQEREQKSKAKRIARSASLKTPKNATFSASPNIASAPDTPTTASPAQTRANTPEPGTGKTNDASKSTSAVKATKPSDRPANMVLPAFRDTYTMAQVPSYWERATQYVASSLRIIDAPVSKNHVAISPTLPKIKNAVAIGVHGYFPAPLIQKVLGPPTGTSIRFANHASAAIRAWAEKNQPDIDCEIETVALEGEGFIADRVNTLWKLLLNWLSHLRTADLIFVACHSQGVPVAVMLVSKLIQLGCLSPHAKISICAMAGVNLGPFADYKSRLLGAGSAAELFDFSRPASKVSMEYATALDVVLRHNVRITYAGSIDDQLVSLESSTFSTLTHPYVYRCVFVDGRVHAPDFITHLVAFALKLRNLGISDHGLIRELSLPLAGSLYGGQGHSTVYDDPAVYDLALEFCLETTDVVPGNSNNTMTESEQQARHEAALRRSSRGGPPSSIDAANALRRGSISNSSLATTGIPPVLAPFELPASGSNANPYFLPWALRGILEEDVVKKDMGDEVREIVGEFEEWRPVSKVLKDVRFRLEGVRSKL</sequence>
<protein>
    <recommendedName>
        <fullName evidence="2">YMC020W-like alpha/beta hydrolase domain-containing protein</fullName>
    </recommendedName>
</protein>
<feature type="region of interest" description="Disordered" evidence="1">
    <location>
        <begin position="293"/>
        <end position="477"/>
    </location>
</feature>
<feature type="compositionally biased region" description="Low complexity" evidence="1">
    <location>
        <begin position="247"/>
        <end position="264"/>
    </location>
</feature>
<evidence type="ECO:0000313" key="4">
    <source>
        <dbReference type="Proteomes" id="UP001562354"/>
    </source>
</evidence>
<feature type="region of interest" description="Disordered" evidence="1">
    <location>
        <begin position="110"/>
        <end position="278"/>
    </location>
</feature>
<proteinExistence type="predicted"/>
<feature type="compositionally biased region" description="Low complexity" evidence="1">
    <location>
        <begin position="114"/>
        <end position="124"/>
    </location>
</feature>
<dbReference type="GeneID" id="95973780"/>
<feature type="compositionally biased region" description="Polar residues" evidence="1">
    <location>
        <begin position="188"/>
        <end position="204"/>
    </location>
</feature>
<feature type="compositionally biased region" description="Basic and acidic residues" evidence="1">
    <location>
        <begin position="221"/>
        <end position="235"/>
    </location>
</feature>
<dbReference type="PANTHER" id="PTHR47349:SF1">
    <property type="entry name" value="AER328WP"/>
    <property type="match status" value="1"/>
</dbReference>
<gene>
    <name evidence="3" type="ORF">AAFC00_000077</name>
</gene>
<feature type="compositionally biased region" description="Basic residues" evidence="1">
    <location>
        <begin position="1"/>
        <end position="11"/>
    </location>
</feature>
<evidence type="ECO:0000256" key="1">
    <source>
        <dbReference type="SAM" id="MobiDB-lite"/>
    </source>
</evidence>
<dbReference type="PANTHER" id="PTHR47349">
    <property type="entry name" value="CHROMOSOME 8, WHOLE GENOME SHOTGUN SEQUENCE"/>
    <property type="match status" value="1"/>
</dbReference>
<feature type="compositionally biased region" description="Polar residues" evidence="1">
    <location>
        <begin position="414"/>
        <end position="447"/>
    </location>
</feature>
<keyword evidence="4" id="KW-1185">Reference proteome</keyword>
<name>A0ABR3P1V7_9PEZI</name>
<feature type="region of interest" description="Disordered" evidence="1">
    <location>
        <begin position="810"/>
        <end position="844"/>
    </location>
</feature>
<organism evidence="3 4">
    <name type="scientific">Neodothiora populina</name>
    <dbReference type="NCBI Taxonomy" id="2781224"/>
    <lineage>
        <taxon>Eukaryota</taxon>
        <taxon>Fungi</taxon>
        <taxon>Dikarya</taxon>
        <taxon>Ascomycota</taxon>
        <taxon>Pezizomycotina</taxon>
        <taxon>Dothideomycetes</taxon>
        <taxon>Dothideomycetidae</taxon>
        <taxon>Dothideales</taxon>
        <taxon>Dothioraceae</taxon>
        <taxon>Neodothiora</taxon>
    </lineage>
</organism>
<feature type="compositionally biased region" description="Polar residues" evidence="1">
    <location>
        <begin position="362"/>
        <end position="376"/>
    </location>
</feature>
<dbReference type="EMBL" id="JBFMKM010000018">
    <property type="protein sequence ID" value="KAL1296580.1"/>
    <property type="molecule type" value="Genomic_DNA"/>
</dbReference>
<dbReference type="InterPro" id="IPR058933">
    <property type="entry name" value="YMC020W-like_ab_hydrolase"/>
</dbReference>
<feature type="region of interest" description="Disordered" evidence="1">
    <location>
        <begin position="1"/>
        <end position="97"/>
    </location>
</feature>
<dbReference type="Pfam" id="PF26147">
    <property type="entry name" value="AB_HYDROLASE_YMC0-YMC35"/>
    <property type="match status" value="1"/>
</dbReference>
<feature type="domain" description="YMC020W-like alpha/beta hydrolase" evidence="2">
    <location>
        <begin position="480"/>
        <end position="818"/>
    </location>
</feature>
<dbReference type="Proteomes" id="UP001562354">
    <property type="component" value="Unassembled WGS sequence"/>
</dbReference>